<comment type="caution">
    <text evidence="4">The sequence shown here is derived from an EMBL/GenBank/DDBJ whole genome shotgun (WGS) entry which is preliminary data.</text>
</comment>
<keyword evidence="5" id="KW-1185">Reference proteome</keyword>
<evidence type="ECO:0000256" key="2">
    <source>
        <dbReference type="SAM" id="MobiDB-lite"/>
    </source>
</evidence>
<dbReference type="PANTHER" id="PTHR12874:SF9">
    <property type="entry name" value="F-BOX ONLY PROTEIN 48"/>
    <property type="match status" value="1"/>
</dbReference>
<organism evidence="4 5">
    <name type="scientific">Stachybotrys elegans</name>
    <dbReference type="NCBI Taxonomy" id="80388"/>
    <lineage>
        <taxon>Eukaryota</taxon>
        <taxon>Fungi</taxon>
        <taxon>Dikarya</taxon>
        <taxon>Ascomycota</taxon>
        <taxon>Pezizomycotina</taxon>
        <taxon>Sordariomycetes</taxon>
        <taxon>Hypocreomycetidae</taxon>
        <taxon>Hypocreales</taxon>
        <taxon>Stachybotryaceae</taxon>
        <taxon>Stachybotrys</taxon>
    </lineage>
</organism>
<dbReference type="InterPro" id="IPR001810">
    <property type="entry name" value="F-box_dom"/>
</dbReference>
<protein>
    <submittedName>
        <fullName evidence="4">F-box domain-containing protein</fullName>
    </submittedName>
</protein>
<dbReference type="GO" id="GO:0031146">
    <property type="term" value="P:SCF-dependent proteasomal ubiquitin-dependent protein catabolic process"/>
    <property type="evidence" value="ECO:0007669"/>
    <property type="project" value="TreeGrafter"/>
</dbReference>
<keyword evidence="1" id="KW-0833">Ubl conjugation pathway</keyword>
<evidence type="ECO:0000256" key="1">
    <source>
        <dbReference type="ARBA" id="ARBA00022786"/>
    </source>
</evidence>
<proteinExistence type="predicted"/>
<dbReference type="Gene3D" id="1.20.1280.50">
    <property type="match status" value="1"/>
</dbReference>
<name>A0A8K0SRR9_9HYPO</name>
<dbReference type="InterPro" id="IPR045464">
    <property type="entry name" value="Hrt3/FBXO9_C"/>
</dbReference>
<dbReference type="AlphaFoldDB" id="A0A8K0SRR9"/>
<dbReference type="Proteomes" id="UP000813444">
    <property type="component" value="Unassembled WGS sequence"/>
</dbReference>
<feature type="compositionally biased region" description="Polar residues" evidence="2">
    <location>
        <begin position="1"/>
        <end position="29"/>
    </location>
</feature>
<dbReference type="GO" id="GO:0019005">
    <property type="term" value="C:SCF ubiquitin ligase complex"/>
    <property type="evidence" value="ECO:0007669"/>
    <property type="project" value="TreeGrafter"/>
</dbReference>
<gene>
    <name evidence="4" type="ORF">B0I35DRAFT_410517</name>
</gene>
<evidence type="ECO:0000313" key="5">
    <source>
        <dbReference type="Proteomes" id="UP000813444"/>
    </source>
</evidence>
<evidence type="ECO:0000313" key="4">
    <source>
        <dbReference type="EMBL" id="KAH7313535.1"/>
    </source>
</evidence>
<dbReference type="GO" id="GO:0005737">
    <property type="term" value="C:cytoplasm"/>
    <property type="evidence" value="ECO:0007669"/>
    <property type="project" value="TreeGrafter"/>
</dbReference>
<feature type="domain" description="F-box" evidence="3">
    <location>
        <begin position="205"/>
        <end position="255"/>
    </location>
</feature>
<dbReference type="PROSITE" id="PS50181">
    <property type="entry name" value="FBOX"/>
    <property type="match status" value="1"/>
</dbReference>
<dbReference type="SUPFAM" id="SSF81383">
    <property type="entry name" value="F-box domain"/>
    <property type="match status" value="1"/>
</dbReference>
<sequence length="514" mass="58025">MTSPDNGLNSELESFRNQWLSDLHSQAHQNEARPAQQPEPPRPAKRQNFPRPAASSSKKPVADDDDDYVQSRVFDEPAPSTGHTVAEPSSEKHDSGDKQLVSALDHYEQAMEKEAEGNMGESLKLYRKAYRLDHGVDRRYREKHFPSSAPKPPVAPAQTAAPASQLPVTSAPDAQPQSIEDLISSFAALKVEPAPPEVEGMPQPPCPISSLPDELLVHILLDVAVEDVGDFARLALVCKHFAFLVATEPRVWRRLCVGDEFGFQAMHYHWQRNIDWSPLEPEVEEENADGTLVSMRELAERRMEESDTLTLSLVPPIYPTWKNMFRSRPRIRFNGCYICTVNYIRTGQASTNQATWGGAPIHIVTYYRYLRFFRDGTVISLLTTDEPSNVVHHLTKDLLELHSNKSHTHLPTAVMIHALRGRWRLSSALDHPDAPLREQEGDIFIETECPAGPKYIYKMELTMRSAGKGSRNNKFAWKGFWSYNKLTDDLGSFGLKHDKPFFFSRVRSYGVKGA</sequence>
<dbReference type="PANTHER" id="PTHR12874">
    <property type="entry name" value="F-BOX ONLY PROTEIN 48-RELATED"/>
    <property type="match status" value="1"/>
</dbReference>
<dbReference type="EMBL" id="JAGPNK010000009">
    <property type="protein sequence ID" value="KAH7313535.1"/>
    <property type="molecule type" value="Genomic_DNA"/>
</dbReference>
<evidence type="ECO:0000259" key="3">
    <source>
        <dbReference type="PROSITE" id="PS50181"/>
    </source>
</evidence>
<feature type="region of interest" description="Disordered" evidence="2">
    <location>
        <begin position="1"/>
        <end position="103"/>
    </location>
</feature>
<dbReference type="InterPro" id="IPR036047">
    <property type="entry name" value="F-box-like_dom_sf"/>
</dbReference>
<reference evidence="4" key="1">
    <citation type="journal article" date="2021" name="Nat. Commun.">
        <title>Genetic determinants of endophytism in the Arabidopsis root mycobiome.</title>
        <authorList>
            <person name="Mesny F."/>
            <person name="Miyauchi S."/>
            <person name="Thiergart T."/>
            <person name="Pickel B."/>
            <person name="Atanasova L."/>
            <person name="Karlsson M."/>
            <person name="Huettel B."/>
            <person name="Barry K.W."/>
            <person name="Haridas S."/>
            <person name="Chen C."/>
            <person name="Bauer D."/>
            <person name="Andreopoulos W."/>
            <person name="Pangilinan J."/>
            <person name="LaButti K."/>
            <person name="Riley R."/>
            <person name="Lipzen A."/>
            <person name="Clum A."/>
            <person name="Drula E."/>
            <person name="Henrissat B."/>
            <person name="Kohler A."/>
            <person name="Grigoriev I.V."/>
            <person name="Martin F.M."/>
            <person name="Hacquard S."/>
        </authorList>
    </citation>
    <scope>NUCLEOTIDE SEQUENCE</scope>
    <source>
        <strain evidence="4">MPI-CAGE-CH-0235</strain>
    </source>
</reference>
<feature type="region of interest" description="Disordered" evidence="2">
    <location>
        <begin position="142"/>
        <end position="173"/>
    </location>
</feature>
<dbReference type="Pfam" id="PF19270">
    <property type="entry name" value="FBO_C"/>
    <property type="match status" value="1"/>
</dbReference>
<dbReference type="OrthoDB" id="2117972at2759"/>
<feature type="compositionally biased region" description="Low complexity" evidence="2">
    <location>
        <begin position="156"/>
        <end position="167"/>
    </location>
</feature>
<dbReference type="Pfam" id="PF12937">
    <property type="entry name" value="F-box-like"/>
    <property type="match status" value="1"/>
</dbReference>
<accession>A0A8K0SRR9</accession>